<organism evidence="1 2">
    <name type="scientific">Phlebia brevispora</name>
    <dbReference type="NCBI Taxonomy" id="194682"/>
    <lineage>
        <taxon>Eukaryota</taxon>
        <taxon>Fungi</taxon>
        <taxon>Dikarya</taxon>
        <taxon>Basidiomycota</taxon>
        <taxon>Agaricomycotina</taxon>
        <taxon>Agaricomycetes</taxon>
        <taxon>Polyporales</taxon>
        <taxon>Meruliaceae</taxon>
        <taxon>Phlebia</taxon>
    </lineage>
</organism>
<protein>
    <submittedName>
        <fullName evidence="1">Uncharacterized protein</fullName>
    </submittedName>
</protein>
<evidence type="ECO:0000313" key="1">
    <source>
        <dbReference type="EMBL" id="KAJ3554961.1"/>
    </source>
</evidence>
<keyword evidence="2" id="KW-1185">Reference proteome</keyword>
<dbReference type="EMBL" id="JANHOG010000379">
    <property type="protein sequence ID" value="KAJ3554961.1"/>
    <property type="molecule type" value="Genomic_DNA"/>
</dbReference>
<name>A0ACC1T787_9APHY</name>
<accession>A0ACC1T787</accession>
<evidence type="ECO:0000313" key="2">
    <source>
        <dbReference type="Proteomes" id="UP001148662"/>
    </source>
</evidence>
<dbReference type="Proteomes" id="UP001148662">
    <property type="component" value="Unassembled WGS sequence"/>
</dbReference>
<reference evidence="1" key="1">
    <citation type="submission" date="2022-07" db="EMBL/GenBank/DDBJ databases">
        <title>Genome Sequence of Phlebia brevispora.</title>
        <authorList>
            <person name="Buettner E."/>
        </authorList>
    </citation>
    <scope>NUCLEOTIDE SEQUENCE</scope>
    <source>
        <strain evidence="1">MPL23</strain>
    </source>
</reference>
<sequence length="530" mass="59750">MTHTLETSKDSRHLVLAVYGMWGHTKPLCSLAARLVKTRHVYVTLFTTPWFYDRVEQEVLKSFDEHELDARARLRLIALEATREGFLEMDGFNAAFEKAYQALVQEQSLACAKTAKEHGPVPNPNAVVLDIFGSKMLRTVRKLSPKPVKIYGWVVTCTGSYHLLMGMESPNKNKDIRARIHEEVQKSGRSIREVAAETFFSPEGRVINIPGVPPMFDYEAFTQKEIMPVSEGGLVRMCDAEFTDNCDGIVIATPQCLESPESLKAMLKYYEGEIHVLGPMLPVATKDKIPQKRPSEEAQEIDDFMTRALESHGPSSLIYVSFGSLWWSTEPEKIWAFTDVLIERKIPFIFSYASPFAQVPNDVREKVKKAGTGLFFPWSPQEYILSHPVTGWFVTHCGFNSLIESIASGVPMICWPYQADQPVNAMYLTENLDVAYELFEVRTGHGLKPICRTGRTPKGTLDAVRQEANQVLDLAFGEDGKEKQAKIKKLQGRFAQAWEEQGPAQLALERFIDNISTSDLSLPSVAWQYV</sequence>
<comment type="caution">
    <text evidence="1">The sequence shown here is derived from an EMBL/GenBank/DDBJ whole genome shotgun (WGS) entry which is preliminary data.</text>
</comment>
<gene>
    <name evidence="1" type="ORF">NM688_g2831</name>
</gene>
<proteinExistence type="predicted"/>